<reference evidence="1" key="1">
    <citation type="journal article" date="2019" name="bioRxiv">
        <title>The Genome of the Zebra Mussel, Dreissena polymorpha: A Resource for Invasive Species Research.</title>
        <authorList>
            <person name="McCartney M.A."/>
            <person name="Auch B."/>
            <person name="Kono T."/>
            <person name="Mallez S."/>
            <person name="Zhang Y."/>
            <person name="Obille A."/>
            <person name="Becker A."/>
            <person name="Abrahante J.E."/>
            <person name="Garbe J."/>
            <person name="Badalamenti J.P."/>
            <person name="Herman A."/>
            <person name="Mangelson H."/>
            <person name="Liachko I."/>
            <person name="Sullivan S."/>
            <person name="Sone E.D."/>
            <person name="Koren S."/>
            <person name="Silverstein K.A.T."/>
            <person name="Beckman K.B."/>
            <person name="Gohl D.M."/>
        </authorList>
    </citation>
    <scope>NUCLEOTIDE SEQUENCE</scope>
    <source>
        <strain evidence="1">Duluth1</strain>
        <tissue evidence="1">Whole animal</tissue>
    </source>
</reference>
<evidence type="ECO:0000313" key="1">
    <source>
        <dbReference type="EMBL" id="KAH3728567.1"/>
    </source>
</evidence>
<proteinExistence type="predicted"/>
<comment type="caution">
    <text evidence="1">The sequence shown here is derived from an EMBL/GenBank/DDBJ whole genome shotgun (WGS) entry which is preliminary data.</text>
</comment>
<organism evidence="1 2">
    <name type="scientific">Dreissena polymorpha</name>
    <name type="common">Zebra mussel</name>
    <name type="synonym">Mytilus polymorpha</name>
    <dbReference type="NCBI Taxonomy" id="45954"/>
    <lineage>
        <taxon>Eukaryota</taxon>
        <taxon>Metazoa</taxon>
        <taxon>Spiralia</taxon>
        <taxon>Lophotrochozoa</taxon>
        <taxon>Mollusca</taxon>
        <taxon>Bivalvia</taxon>
        <taxon>Autobranchia</taxon>
        <taxon>Heteroconchia</taxon>
        <taxon>Euheterodonta</taxon>
        <taxon>Imparidentia</taxon>
        <taxon>Neoheterodontei</taxon>
        <taxon>Myida</taxon>
        <taxon>Dreissenoidea</taxon>
        <taxon>Dreissenidae</taxon>
        <taxon>Dreissena</taxon>
    </lineage>
</organism>
<accession>A0A9D4CP18</accession>
<gene>
    <name evidence="1" type="ORF">DPMN_054525</name>
</gene>
<reference evidence="1" key="2">
    <citation type="submission" date="2020-11" db="EMBL/GenBank/DDBJ databases">
        <authorList>
            <person name="McCartney M.A."/>
            <person name="Auch B."/>
            <person name="Kono T."/>
            <person name="Mallez S."/>
            <person name="Becker A."/>
            <person name="Gohl D.M."/>
            <person name="Silverstein K.A.T."/>
            <person name="Koren S."/>
            <person name="Bechman K.B."/>
            <person name="Herman A."/>
            <person name="Abrahante J.E."/>
            <person name="Garbe J."/>
        </authorList>
    </citation>
    <scope>NUCLEOTIDE SEQUENCE</scope>
    <source>
        <strain evidence="1">Duluth1</strain>
        <tissue evidence="1">Whole animal</tissue>
    </source>
</reference>
<dbReference type="AlphaFoldDB" id="A0A9D4CP18"/>
<evidence type="ECO:0008006" key="3">
    <source>
        <dbReference type="Google" id="ProtNLM"/>
    </source>
</evidence>
<sequence length="94" mass="10636">MVSALQTDHLQDCNTILIGDFNVDFMTQTSQQTSLKKIAEEHSYHQHISEPTTDYISTLDLIFSNCTAQMYRLVCSKCTFLTTRLSGSGYNLYG</sequence>
<name>A0A9D4CP18_DREPO</name>
<dbReference type="EMBL" id="JAIWYP010000012">
    <property type="protein sequence ID" value="KAH3728567.1"/>
    <property type="molecule type" value="Genomic_DNA"/>
</dbReference>
<dbReference type="Proteomes" id="UP000828390">
    <property type="component" value="Unassembled WGS sequence"/>
</dbReference>
<protein>
    <recommendedName>
        <fullName evidence="3">Endonuclease/exonuclease/phosphatase domain-containing protein</fullName>
    </recommendedName>
</protein>
<keyword evidence="2" id="KW-1185">Reference proteome</keyword>
<evidence type="ECO:0000313" key="2">
    <source>
        <dbReference type="Proteomes" id="UP000828390"/>
    </source>
</evidence>